<comment type="subcellular location">
    <subcellularLocation>
        <location evidence="3">Secreted</location>
    </subcellularLocation>
</comment>
<dbReference type="SUPFAM" id="SSF49363">
    <property type="entry name" value="Purple acid phosphatase, N-terminal domain"/>
    <property type="match status" value="1"/>
</dbReference>
<dbReference type="PANTHER" id="PTHR45778:SF3">
    <property type="entry name" value="PURPLE ACID PHOSPHATASE"/>
    <property type="match status" value="1"/>
</dbReference>
<comment type="subunit">
    <text evidence="5">Homodimer.</text>
</comment>
<keyword evidence="9" id="KW-0325">Glycoprotein</keyword>
<comment type="cofactor">
    <cofactor evidence="1">
        <name>Zn(2+)</name>
        <dbReference type="ChEBI" id="CHEBI:29105"/>
    </cofactor>
</comment>
<keyword evidence="8" id="KW-0862">Zinc</keyword>
<feature type="domain" description="Purple acid phosphatase Fn3-like" evidence="14">
    <location>
        <begin position="77"/>
        <end position="209"/>
    </location>
</feature>
<evidence type="ECO:0000256" key="7">
    <source>
        <dbReference type="ARBA" id="ARBA00022729"/>
    </source>
</evidence>
<evidence type="ECO:0000256" key="1">
    <source>
        <dbReference type="ARBA" id="ARBA00001947"/>
    </source>
</evidence>
<dbReference type="InterPro" id="IPR040974">
    <property type="entry name" value="Fn3_PAP"/>
</dbReference>
<dbReference type="Pfam" id="PF17808">
    <property type="entry name" value="fn3_PAP"/>
    <property type="match status" value="1"/>
</dbReference>
<comment type="cofactor">
    <cofactor evidence="2">
        <name>Fe cation</name>
        <dbReference type="ChEBI" id="CHEBI:24875"/>
    </cofactor>
</comment>
<dbReference type="EC" id="3.1.3.2" evidence="10"/>
<name>A0ABD1PB89_9LAMI</name>
<dbReference type="Proteomes" id="UP001604336">
    <property type="component" value="Unassembled WGS sequence"/>
</dbReference>
<evidence type="ECO:0000256" key="9">
    <source>
        <dbReference type="ARBA" id="ARBA00023180"/>
    </source>
</evidence>
<dbReference type="Pfam" id="PF16656">
    <property type="entry name" value="Pur_ac_phosph_N"/>
    <property type="match status" value="1"/>
</dbReference>
<keyword evidence="6" id="KW-0964">Secreted</keyword>
<dbReference type="GO" id="GO:0003993">
    <property type="term" value="F:acid phosphatase activity"/>
    <property type="evidence" value="ECO:0007669"/>
    <property type="project" value="UniProtKB-EC"/>
</dbReference>
<dbReference type="InterPro" id="IPR041792">
    <property type="entry name" value="MPP_PAP"/>
</dbReference>
<dbReference type="CDD" id="cd00839">
    <property type="entry name" value="MPP_PAPs"/>
    <property type="match status" value="1"/>
</dbReference>
<dbReference type="SUPFAM" id="SSF56300">
    <property type="entry name" value="Metallo-dependent phosphatases"/>
    <property type="match status" value="1"/>
</dbReference>
<dbReference type="InterPro" id="IPR008963">
    <property type="entry name" value="Purple_acid_Pase-like_N"/>
</dbReference>
<evidence type="ECO:0000256" key="4">
    <source>
        <dbReference type="ARBA" id="ARBA00008723"/>
    </source>
</evidence>
<dbReference type="Pfam" id="PF14008">
    <property type="entry name" value="Metallophos_C"/>
    <property type="match status" value="1"/>
</dbReference>
<dbReference type="Gene3D" id="3.60.21.10">
    <property type="match status" value="1"/>
</dbReference>
<dbReference type="GO" id="GO:0005576">
    <property type="term" value="C:extracellular region"/>
    <property type="evidence" value="ECO:0007669"/>
    <property type="project" value="UniProtKB-SubCell"/>
</dbReference>
<sequence length="636" mass="71122">MEIFRVLRIFLIFTIFFLMGDPYFSLSSSLPERLVKSRAAHHNYTAISEFRVLNRKTLGYCPDPNPYLQITTSSIAKLSDEEYITVNVTGVLLPSTHHWVAMISPSHSSVAACLENAILYLQTGDLASLPLLCHYPVKAQYVRNDPDYLSCKKKECKKKEKGRCVLSTCGASLSFHVINIRTDIEFVLFSGGFVTPCILRRSQPLTFANPNKPLYGHLSSTDSTANSMKVRWVSGNQQPQHVQYGNGRTVTSLVSTFSQNDMCNTSYLQSPAKDFGWHDPGYIHSAVMTGLNPSTKYSYRYGSDSSGWSNWTTFKTPPSGGSDELKFLAFGDMGKAPRDASTEHYIQPGSLSVIKAMADELSSGDVDSIFHIGDISYATGFLVEWDFFLHQISPVASKVSYMTAIGNHERDYGDSGSVYFTPDSGGECGIPYEKYFPMPAVAKDKPWYSIEQGSVHFTVISTEHNWTQNSEQYTWMKKDMAGVDRSRTPWLIFTGHRPMYSSNSGNIVSRSVDDKFVQAVEPLLLANKVDLVLFGHVHNYERTCAVYKQQCKAKPKKDGNGIDTYDNTNYSAPVHAVIGMAGFSLDTFSTNGNAWSLVRISKFGYTRVHATKKELKVEYVNANTRKVEDSFRITKS</sequence>
<comment type="catalytic activity">
    <reaction evidence="10">
        <text>a phosphate monoester + H2O = an alcohol + phosphate</text>
        <dbReference type="Rhea" id="RHEA:15017"/>
        <dbReference type="ChEBI" id="CHEBI:15377"/>
        <dbReference type="ChEBI" id="CHEBI:30879"/>
        <dbReference type="ChEBI" id="CHEBI:43474"/>
        <dbReference type="ChEBI" id="CHEBI:67140"/>
        <dbReference type="EC" id="3.1.3.2"/>
    </reaction>
</comment>
<evidence type="ECO:0000256" key="2">
    <source>
        <dbReference type="ARBA" id="ARBA00001962"/>
    </source>
</evidence>
<dbReference type="InterPro" id="IPR029052">
    <property type="entry name" value="Metallo-depent_PP-like"/>
</dbReference>
<gene>
    <name evidence="15" type="ORF">Adt_44580</name>
</gene>
<evidence type="ECO:0000256" key="3">
    <source>
        <dbReference type="ARBA" id="ARBA00004613"/>
    </source>
</evidence>
<accession>A0ABD1PB89</accession>
<evidence type="ECO:0000259" key="12">
    <source>
        <dbReference type="Pfam" id="PF14008"/>
    </source>
</evidence>
<comment type="caution">
    <text evidence="15">The sequence shown here is derived from an EMBL/GenBank/DDBJ whole genome shotgun (WGS) entry which is preliminary data.</text>
</comment>
<evidence type="ECO:0000313" key="15">
    <source>
        <dbReference type="EMBL" id="KAL2461160.1"/>
    </source>
</evidence>
<dbReference type="InterPro" id="IPR004843">
    <property type="entry name" value="Calcineurin-like_PHP"/>
</dbReference>
<evidence type="ECO:0000256" key="6">
    <source>
        <dbReference type="ARBA" id="ARBA00022525"/>
    </source>
</evidence>
<evidence type="ECO:0000259" key="14">
    <source>
        <dbReference type="Pfam" id="PF17808"/>
    </source>
</evidence>
<keyword evidence="10" id="KW-0378">Hydrolase</keyword>
<dbReference type="Pfam" id="PF00149">
    <property type="entry name" value="Metallophos"/>
    <property type="match status" value="1"/>
</dbReference>
<evidence type="ECO:0000259" key="11">
    <source>
        <dbReference type="Pfam" id="PF00149"/>
    </source>
</evidence>
<evidence type="ECO:0000259" key="13">
    <source>
        <dbReference type="Pfam" id="PF16656"/>
    </source>
</evidence>
<reference evidence="16" key="1">
    <citation type="submission" date="2024-07" db="EMBL/GenBank/DDBJ databases">
        <title>Two chromosome-level genome assemblies of Korean endemic species Abeliophyllum distichum and Forsythia ovata (Oleaceae).</title>
        <authorList>
            <person name="Jang H."/>
        </authorList>
    </citation>
    <scope>NUCLEOTIDE SEQUENCE [LARGE SCALE GENOMIC DNA]</scope>
</reference>
<keyword evidence="16" id="KW-1185">Reference proteome</keyword>
<dbReference type="Gene3D" id="2.60.40.380">
    <property type="entry name" value="Purple acid phosphatase-like, N-terminal"/>
    <property type="match status" value="1"/>
</dbReference>
<evidence type="ECO:0000313" key="16">
    <source>
        <dbReference type="Proteomes" id="UP001604336"/>
    </source>
</evidence>
<feature type="domain" description="Calcineurin-like phosphoesterase" evidence="11">
    <location>
        <begin position="325"/>
        <end position="540"/>
    </location>
</feature>
<organism evidence="15 16">
    <name type="scientific">Abeliophyllum distichum</name>
    <dbReference type="NCBI Taxonomy" id="126358"/>
    <lineage>
        <taxon>Eukaryota</taxon>
        <taxon>Viridiplantae</taxon>
        <taxon>Streptophyta</taxon>
        <taxon>Embryophyta</taxon>
        <taxon>Tracheophyta</taxon>
        <taxon>Spermatophyta</taxon>
        <taxon>Magnoliopsida</taxon>
        <taxon>eudicotyledons</taxon>
        <taxon>Gunneridae</taxon>
        <taxon>Pentapetalae</taxon>
        <taxon>asterids</taxon>
        <taxon>lamiids</taxon>
        <taxon>Lamiales</taxon>
        <taxon>Oleaceae</taxon>
        <taxon>Forsythieae</taxon>
        <taxon>Abeliophyllum</taxon>
    </lineage>
</organism>
<dbReference type="AlphaFoldDB" id="A0ABD1PB89"/>
<proteinExistence type="inferred from homology"/>
<feature type="domain" description="Purple acid phosphatase N-terminal" evidence="13">
    <location>
        <begin position="215"/>
        <end position="316"/>
    </location>
</feature>
<feature type="domain" description="Purple acid phosphatase C-terminal" evidence="12">
    <location>
        <begin position="572"/>
        <end position="630"/>
    </location>
</feature>
<dbReference type="InterPro" id="IPR015914">
    <property type="entry name" value="PAPs_N"/>
</dbReference>
<dbReference type="PANTHER" id="PTHR45778">
    <property type="entry name" value="PURPLE ACID PHOSPHATASE-RELATED"/>
    <property type="match status" value="1"/>
</dbReference>
<keyword evidence="7" id="KW-0732">Signal</keyword>
<comment type="similarity">
    <text evidence="4 10">Belongs to the metallophosphoesterase superfamily. Purple acid phosphatase family.</text>
</comment>
<evidence type="ECO:0000256" key="8">
    <source>
        <dbReference type="ARBA" id="ARBA00022833"/>
    </source>
</evidence>
<protein>
    <recommendedName>
        <fullName evidence="10">Purple acid phosphatase</fullName>
        <ecNumber evidence="10">3.1.3.2</ecNumber>
    </recommendedName>
</protein>
<dbReference type="InterPro" id="IPR025733">
    <property type="entry name" value="PAPs_C"/>
</dbReference>
<evidence type="ECO:0000256" key="5">
    <source>
        <dbReference type="ARBA" id="ARBA00011738"/>
    </source>
</evidence>
<evidence type="ECO:0000256" key="10">
    <source>
        <dbReference type="RuleBase" id="RU361203"/>
    </source>
</evidence>
<dbReference type="EMBL" id="JBFOLK010000014">
    <property type="protein sequence ID" value="KAL2461160.1"/>
    <property type="molecule type" value="Genomic_DNA"/>
</dbReference>